<gene>
    <name evidence="3" type="primary">20351348</name>
    <name evidence="2" type="ORF">GGTG_10890</name>
</gene>
<feature type="compositionally biased region" description="Polar residues" evidence="1">
    <location>
        <begin position="395"/>
        <end position="407"/>
    </location>
</feature>
<dbReference type="eggNOG" id="ENOG502S46F">
    <property type="taxonomic scope" value="Eukaryota"/>
</dbReference>
<dbReference type="OrthoDB" id="5243304at2759"/>
<reference evidence="3" key="5">
    <citation type="submission" date="2018-04" db="UniProtKB">
        <authorList>
            <consortium name="EnsemblFungi"/>
        </authorList>
    </citation>
    <scope>IDENTIFICATION</scope>
    <source>
        <strain evidence="3">R3-111a-1</strain>
    </source>
</reference>
<dbReference type="RefSeq" id="XP_009227032.1">
    <property type="nucleotide sequence ID" value="XM_009228768.1"/>
</dbReference>
<feature type="region of interest" description="Disordered" evidence="1">
    <location>
        <begin position="395"/>
        <end position="469"/>
    </location>
</feature>
<evidence type="ECO:0000313" key="3">
    <source>
        <dbReference type="EnsemblFungi" id="EJT71635"/>
    </source>
</evidence>
<dbReference type="EMBL" id="GL385400">
    <property type="protein sequence ID" value="EJT71635.1"/>
    <property type="molecule type" value="Genomic_DNA"/>
</dbReference>
<evidence type="ECO:0000313" key="4">
    <source>
        <dbReference type="Proteomes" id="UP000006039"/>
    </source>
</evidence>
<dbReference type="GeneID" id="20351348"/>
<sequence>MQMSSTPVASAAHEGVRGVSPFSDATIAFAVDVSGSTFGPALAAEKRFIRYVSDMLSPRSRALSRILPWDDKAYATLDLASVDQLEDAGGTDPGAILADPRHKAVLRESSLWFLMTDGLIYKDLRVKFAQDVASNGVHGTSCVVVIFGDPGKGPAACDISVGISVFAVAPDCAFLFCNETNGDLRILQTKGAFNVLLKGMPHPVFDASSRWDSLPQMSLASLAAVQIPTPHRLRPDQIALQDSLVISMEDLFGNRLSPEQVSTVLDNNDNLHTIIMTSGTRDQQERFQSWIQEQTIEPDEPLFKPRPDREGKAQSLFRELGDIVRRGQGSAVPDALRARLRKAHHANMESFIRDVDKKARKVNERNMLISSAESSVATPVCNSDFLSSPTEVITRSPTEVATRSQPITLEAAASPPSTPDRVGQLRRMLQSWGSRRQKPLPKGQGDEALPKGQGDEDLPEKHEDEPIWGSWNADISDRSLLGLLYTSGFHATGGSFRGTCPLCHASDMTMAWLFRVPVPGGELTPRSSISSPTPNFPSQGSCVRLSFPLAMGLWPETAGVLTVPPPAPTAAAGKCRAVAPSAHQMAPPALVCEPCSVFFARGGASEHGVAAALPLVRYKHNRDAVDRTLRVVFEDRFSDAHLPEVFLSVLLMAASSLASPSPSAGDGAGSHRLSTAVDIGTGAAATREQSMFRAAVEWTARDLLKTALTVHELSESFCRKGEVPARECVLGSVLVDAFVDPAFLSGSFGTEGKPLLQYPLAGFVVILQAAAIAGVEPQWRQQVALQRLLVLLCERALETLAGEQVLQDVLGASQVGGPVTISSLQSTRLLGVQNYNLMRKAEEFRILDDPSLTWVTREITAFLQGLLRTMLAGPRLSAWDTFLKARSGGEETHMDGTR</sequence>
<dbReference type="SUPFAM" id="SSF53300">
    <property type="entry name" value="vWA-like"/>
    <property type="match status" value="1"/>
</dbReference>
<dbReference type="Proteomes" id="UP000006039">
    <property type="component" value="Unassembled WGS sequence"/>
</dbReference>
<dbReference type="AlphaFoldDB" id="J3PBL8"/>
<keyword evidence="4" id="KW-1185">Reference proteome</keyword>
<evidence type="ECO:0000313" key="2">
    <source>
        <dbReference type="EMBL" id="EJT71635.1"/>
    </source>
</evidence>
<dbReference type="HOGENOM" id="CLU_012769_0_0_1"/>
<name>J3PBL8_GAET3</name>
<dbReference type="InterPro" id="IPR036465">
    <property type="entry name" value="vWFA_dom_sf"/>
</dbReference>
<reference evidence="2" key="2">
    <citation type="submission" date="2010-07" db="EMBL/GenBank/DDBJ databases">
        <authorList>
            <consortium name="The Broad Institute Genome Sequencing Platform"/>
            <consortium name="Broad Institute Genome Sequencing Center for Infectious Disease"/>
            <person name="Ma L.-J."/>
            <person name="Dead R."/>
            <person name="Young S."/>
            <person name="Zeng Q."/>
            <person name="Koehrsen M."/>
            <person name="Alvarado L."/>
            <person name="Berlin A."/>
            <person name="Chapman S.B."/>
            <person name="Chen Z."/>
            <person name="Freedman E."/>
            <person name="Gellesch M."/>
            <person name="Goldberg J."/>
            <person name="Griggs A."/>
            <person name="Gujja S."/>
            <person name="Heilman E.R."/>
            <person name="Heiman D."/>
            <person name="Hepburn T."/>
            <person name="Howarth C."/>
            <person name="Jen D."/>
            <person name="Larson L."/>
            <person name="Mehta T."/>
            <person name="Neiman D."/>
            <person name="Pearson M."/>
            <person name="Roberts A."/>
            <person name="Saif S."/>
            <person name="Shea T."/>
            <person name="Shenoy N."/>
            <person name="Sisk P."/>
            <person name="Stolte C."/>
            <person name="Sykes S."/>
            <person name="Walk T."/>
            <person name="White J."/>
            <person name="Yandava C."/>
            <person name="Haas B."/>
            <person name="Nusbaum C."/>
            <person name="Birren B."/>
        </authorList>
    </citation>
    <scope>NUCLEOTIDE SEQUENCE</scope>
    <source>
        <strain evidence="2">R3-111a-1</strain>
    </source>
</reference>
<organism evidence="2">
    <name type="scientific">Gaeumannomyces tritici (strain R3-111a-1)</name>
    <name type="common">Wheat and barley take-all root rot fungus</name>
    <name type="synonym">Gaeumannomyces graminis var. tritici</name>
    <dbReference type="NCBI Taxonomy" id="644352"/>
    <lineage>
        <taxon>Eukaryota</taxon>
        <taxon>Fungi</taxon>
        <taxon>Dikarya</taxon>
        <taxon>Ascomycota</taxon>
        <taxon>Pezizomycotina</taxon>
        <taxon>Sordariomycetes</taxon>
        <taxon>Sordariomycetidae</taxon>
        <taxon>Magnaporthales</taxon>
        <taxon>Magnaporthaceae</taxon>
        <taxon>Gaeumannomyces</taxon>
    </lineage>
</organism>
<dbReference type="VEuPathDB" id="FungiDB:GGTG_10890"/>
<evidence type="ECO:0008006" key="5">
    <source>
        <dbReference type="Google" id="ProtNLM"/>
    </source>
</evidence>
<reference evidence="2" key="3">
    <citation type="submission" date="2010-09" db="EMBL/GenBank/DDBJ databases">
        <title>Annotation of Gaeumannomyces graminis var. tritici R3-111a-1.</title>
        <authorList>
            <consortium name="The Broad Institute Genome Sequencing Platform"/>
            <person name="Ma L.-J."/>
            <person name="Dead R."/>
            <person name="Young S.K."/>
            <person name="Zeng Q."/>
            <person name="Gargeya S."/>
            <person name="Fitzgerald M."/>
            <person name="Haas B."/>
            <person name="Abouelleil A."/>
            <person name="Alvarado L."/>
            <person name="Arachchi H.M."/>
            <person name="Berlin A."/>
            <person name="Brown A."/>
            <person name="Chapman S.B."/>
            <person name="Chen Z."/>
            <person name="Dunbar C."/>
            <person name="Freedman E."/>
            <person name="Gearin G."/>
            <person name="Gellesch M."/>
            <person name="Goldberg J."/>
            <person name="Griggs A."/>
            <person name="Gujja S."/>
            <person name="Heiman D."/>
            <person name="Howarth C."/>
            <person name="Larson L."/>
            <person name="Lui A."/>
            <person name="MacDonald P.J.P."/>
            <person name="Mehta T."/>
            <person name="Montmayeur A."/>
            <person name="Murphy C."/>
            <person name="Neiman D."/>
            <person name="Pearson M."/>
            <person name="Priest M."/>
            <person name="Roberts A."/>
            <person name="Saif S."/>
            <person name="Shea T."/>
            <person name="Shenoy N."/>
            <person name="Sisk P."/>
            <person name="Stolte C."/>
            <person name="Sykes S."/>
            <person name="Yandava C."/>
            <person name="Wortman J."/>
            <person name="Nusbaum C."/>
            <person name="Birren B."/>
        </authorList>
    </citation>
    <scope>NUCLEOTIDE SEQUENCE</scope>
    <source>
        <strain evidence="2">R3-111a-1</strain>
    </source>
</reference>
<reference evidence="4" key="1">
    <citation type="submission" date="2010-07" db="EMBL/GenBank/DDBJ databases">
        <title>The genome sequence of Gaeumannomyces graminis var. tritici strain R3-111a-1.</title>
        <authorList>
            <consortium name="The Broad Institute Genome Sequencing Platform"/>
            <person name="Ma L.-J."/>
            <person name="Dead R."/>
            <person name="Young S."/>
            <person name="Zeng Q."/>
            <person name="Koehrsen M."/>
            <person name="Alvarado L."/>
            <person name="Berlin A."/>
            <person name="Chapman S.B."/>
            <person name="Chen Z."/>
            <person name="Freedman E."/>
            <person name="Gellesch M."/>
            <person name="Goldberg J."/>
            <person name="Griggs A."/>
            <person name="Gujja S."/>
            <person name="Heilman E.R."/>
            <person name="Heiman D."/>
            <person name="Hepburn T."/>
            <person name="Howarth C."/>
            <person name="Jen D."/>
            <person name="Larson L."/>
            <person name="Mehta T."/>
            <person name="Neiman D."/>
            <person name="Pearson M."/>
            <person name="Roberts A."/>
            <person name="Saif S."/>
            <person name="Shea T."/>
            <person name="Shenoy N."/>
            <person name="Sisk P."/>
            <person name="Stolte C."/>
            <person name="Sykes S."/>
            <person name="Walk T."/>
            <person name="White J."/>
            <person name="Yandava C."/>
            <person name="Haas B."/>
            <person name="Nusbaum C."/>
            <person name="Birren B."/>
        </authorList>
    </citation>
    <scope>NUCLEOTIDE SEQUENCE [LARGE SCALE GENOMIC DNA]</scope>
    <source>
        <strain evidence="4">R3-111a-1</strain>
    </source>
</reference>
<proteinExistence type="predicted"/>
<evidence type="ECO:0000256" key="1">
    <source>
        <dbReference type="SAM" id="MobiDB-lite"/>
    </source>
</evidence>
<reference evidence="3" key="4">
    <citation type="journal article" date="2015" name="G3 (Bethesda)">
        <title>Genome sequences of three phytopathogenic species of the Magnaporthaceae family of fungi.</title>
        <authorList>
            <person name="Okagaki L.H."/>
            <person name="Nunes C.C."/>
            <person name="Sailsbery J."/>
            <person name="Clay B."/>
            <person name="Brown D."/>
            <person name="John T."/>
            <person name="Oh Y."/>
            <person name="Young N."/>
            <person name="Fitzgerald M."/>
            <person name="Haas B.J."/>
            <person name="Zeng Q."/>
            <person name="Young S."/>
            <person name="Adiconis X."/>
            <person name="Fan L."/>
            <person name="Levin J.Z."/>
            <person name="Mitchell T.K."/>
            <person name="Okubara P.A."/>
            <person name="Farman M.L."/>
            <person name="Kohn L.M."/>
            <person name="Birren B."/>
            <person name="Ma L.-J."/>
            <person name="Dean R.A."/>
        </authorList>
    </citation>
    <scope>NUCLEOTIDE SEQUENCE</scope>
    <source>
        <strain evidence="3">R3-111a-1</strain>
    </source>
</reference>
<dbReference type="EnsemblFungi" id="EJT71635">
    <property type="protein sequence ID" value="EJT71635"/>
    <property type="gene ID" value="GGTG_10890"/>
</dbReference>
<protein>
    <recommendedName>
        <fullName evidence="5">VWFA domain-containing protein</fullName>
    </recommendedName>
</protein>
<accession>J3PBL8</accession>